<dbReference type="InterPro" id="IPR036179">
    <property type="entry name" value="Ig-like_dom_sf"/>
</dbReference>
<keyword evidence="3 11" id="KW-0732">Signal</keyword>
<evidence type="ECO:0000256" key="2">
    <source>
        <dbReference type="ARBA" id="ARBA00022692"/>
    </source>
</evidence>
<dbReference type="SUPFAM" id="SSF48726">
    <property type="entry name" value="Immunoglobulin"/>
    <property type="match status" value="1"/>
</dbReference>
<dbReference type="KEGG" id="omy:118936246"/>
<feature type="region of interest" description="Disordered" evidence="9">
    <location>
        <begin position="949"/>
        <end position="974"/>
    </location>
</feature>
<evidence type="ECO:0000313" key="14">
    <source>
        <dbReference type="Proteomes" id="UP000694395"/>
    </source>
</evidence>
<evidence type="ECO:0000256" key="1">
    <source>
        <dbReference type="ARBA" id="ARBA00004479"/>
    </source>
</evidence>
<reference evidence="13" key="3">
    <citation type="submission" date="2025-09" db="UniProtKB">
        <authorList>
            <consortium name="Ensembl"/>
        </authorList>
    </citation>
    <scope>IDENTIFICATION</scope>
</reference>
<dbReference type="Pfam" id="PF09240">
    <property type="entry name" value="IL6Ra-bind"/>
    <property type="match status" value="1"/>
</dbReference>
<keyword evidence="4 10" id="KW-1133">Transmembrane helix</keyword>
<feature type="transmembrane region" description="Helical" evidence="10">
    <location>
        <begin position="886"/>
        <end position="906"/>
    </location>
</feature>
<evidence type="ECO:0000256" key="6">
    <source>
        <dbReference type="ARBA" id="ARBA00023170"/>
    </source>
</evidence>
<dbReference type="GeneTree" id="ENSGT00940000165521"/>
<evidence type="ECO:0000256" key="8">
    <source>
        <dbReference type="ARBA" id="ARBA00023319"/>
    </source>
</evidence>
<keyword evidence="2 10" id="KW-0812">Transmembrane</keyword>
<dbReference type="SMART" id="SM00060">
    <property type="entry name" value="FN3"/>
    <property type="match status" value="1"/>
</dbReference>
<evidence type="ECO:0000256" key="7">
    <source>
        <dbReference type="ARBA" id="ARBA00023180"/>
    </source>
</evidence>
<dbReference type="CDD" id="cd00063">
    <property type="entry name" value="FN3"/>
    <property type="match status" value="1"/>
</dbReference>
<keyword evidence="5 10" id="KW-0472">Membrane</keyword>
<evidence type="ECO:0000256" key="3">
    <source>
        <dbReference type="ARBA" id="ARBA00022729"/>
    </source>
</evidence>
<reference evidence="13" key="2">
    <citation type="submission" date="2025-08" db="UniProtKB">
        <authorList>
            <consortium name="Ensembl"/>
        </authorList>
    </citation>
    <scope>IDENTIFICATION</scope>
</reference>
<keyword evidence="7" id="KW-0325">Glycoprotein</keyword>
<dbReference type="Proteomes" id="UP000694395">
    <property type="component" value="Chromosome 2"/>
</dbReference>
<feature type="compositionally biased region" description="Basic and acidic residues" evidence="9">
    <location>
        <begin position="487"/>
        <end position="507"/>
    </location>
</feature>
<dbReference type="RefSeq" id="XP_036795200.1">
    <property type="nucleotide sequence ID" value="XM_036939305.1"/>
</dbReference>
<evidence type="ECO:0000256" key="11">
    <source>
        <dbReference type="SAM" id="SignalP"/>
    </source>
</evidence>
<dbReference type="SUPFAM" id="SSF49265">
    <property type="entry name" value="Fibronectin type III"/>
    <property type="match status" value="2"/>
</dbReference>
<accession>A0A8C7LV07</accession>
<dbReference type="InterPro" id="IPR015321">
    <property type="entry name" value="TypeI_recpt_CBD"/>
</dbReference>
<dbReference type="Ensembl" id="ENSOMYT00000004754.2">
    <property type="protein sequence ID" value="ENSOMYP00000004242.2"/>
    <property type="gene ID" value="ENSOMYG00000002231.2"/>
</dbReference>
<reference evidence="13" key="1">
    <citation type="submission" date="2020-07" db="EMBL/GenBank/DDBJ databases">
        <title>A long reads based de novo assembly of the rainbow trout Arlee double haploid line genome.</title>
        <authorList>
            <person name="Gao G."/>
            <person name="Palti Y."/>
        </authorList>
    </citation>
    <scope>NUCLEOTIDE SEQUENCE [LARGE SCALE GENOMIC DNA]</scope>
</reference>
<feature type="chain" id="PRO_5035471732" description="Fibronectin type-III domain-containing protein" evidence="11">
    <location>
        <begin position="26"/>
        <end position="991"/>
    </location>
</feature>
<dbReference type="Gene3D" id="2.60.40.10">
    <property type="entry name" value="Immunoglobulins"/>
    <property type="match status" value="2"/>
</dbReference>
<keyword evidence="14" id="KW-1185">Reference proteome</keyword>
<evidence type="ECO:0000256" key="4">
    <source>
        <dbReference type="ARBA" id="ARBA00022989"/>
    </source>
</evidence>
<organism evidence="13 14">
    <name type="scientific">Oncorhynchus mykiss</name>
    <name type="common">Rainbow trout</name>
    <name type="synonym">Salmo gairdneri</name>
    <dbReference type="NCBI Taxonomy" id="8022"/>
    <lineage>
        <taxon>Eukaryota</taxon>
        <taxon>Metazoa</taxon>
        <taxon>Chordata</taxon>
        <taxon>Craniata</taxon>
        <taxon>Vertebrata</taxon>
        <taxon>Euteleostomi</taxon>
        <taxon>Actinopterygii</taxon>
        <taxon>Neopterygii</taxon>
        <taxon>Teleostei</taxon>
        <taxon>Protacanthopterygii</taxon>
        <taxon>Salmoniformes</taxon>
        <taxon>Salmonidae</taxon>
        <taxon>Salmoninae</taxon>
        <taxon>Oncorhynchus</taxon>
    </lineage>
</organism>
<dbReference type="OrthoDB" id="8634471at2759"/>
<sequence length="991" mass="105410">MPSWIRLTVLLSALTVHCFLDGTCPRRDPPPRVLVVSPGSVLVLACSGQVEVNGLEVTVNRAKHTSTIAGNGKYTGVITGVHPSTVSTTTNTTSNGTTVSTTTDTTSNGTTVSTTTDTTSNGTTVSTTTDTTSNGTTVSTTTDTTSNGTTVSTTTDTTSNGTTVSTTTDTTSNGTTVSTTTDTTSNGTTVSTTTDTTSNGTTVSTTTDTTSNGTTVSTTTDTTSNGTTVSTTTDTTSNGTTVSTTTDTTSNGTTVSTTTDTTSNGTTVSTTTDTTSNGTTVSTTTDTTSNGTTVSAIKDNSDNGTTVSAIKDDSDNGTTVSAIKDSSDNRTTVSTIKDSSDNGTTVSTIKDSSDNGTTVSTIKDGSDNGTTVSTIKDSSDNGTTVSTIKDGSDNGTTVSTIKDSSDNGTTVSTIKDGSDNGTTVSAIKDGSDNGIDTFSTGKDTIVLTVTDTPVTDDTGTDSREKPVIRNTRAGNHTPLTVREVNKGNVEDVTEEEHKGGGEQRDTGRSLYTVNQSGHTDTQKLFPLTGTSLQPTRDSGVGGADTELSSNRWTDAMDSEDDYEEEEEGGRMVRGLRGRSQWRLNGRPLRGGEERGGVVVLGRRGATLTLPSLAVGDSGNYSCHRGGKLVSSLRVSVAVPPERPKLSCYKRSPSSKIRCDWTASQPVTPVPQCYLLLRKGLSGSFSRVNCSYSALLSRCWCAIGHQEKESREPHLAYLCVTNTAGNTTSPLLDFTPLDIIHPDPPSSVVVRGVEGQERRLRVGWAVPHSWKERDRYHELLYELRYHTMPHGTQIKGTTTAQFYTITDALPGVQYLIQLRAKEEFDGHWSEWSTAVYANTWTAPVPTAFSDLSTVMQDYTDDTDSGSGMTEETSVSESRGGVEVWPHVLWVVASCVLLSITLLSTYLYRHRERFMSKLWRLSPVSSSPACPSPPVTTLPTQEGHALVNFDHPIYGEPVPREEERKEEDEEEEEEEKVEVIRFNNTSYFLVQSK</sequence>
<keyword evidence="8" id="KW-0393">Immunoglobulin domain</keyword>
<dbReference type="GO" id="GO:0016020">
    <property type="term" value="C:membrane"/>
    <property type="evidence" value="ECO:0007669"/>
    <property type="project" value="UniProtKB-SubCell"/>
</dbReference>
<dbReference type="InterPro" id="IPR013783">
    <property type="entry name" value="Ig-like_fold"/>
</dbReference>
<dbReference type="GeneID" id="118936246"/>
<protein>
    <recommendedName>
        <fullName evidence="12">Fibronectin type-III domain-containing protein</fullName>
    </recommendedName>
</protein>
<dbReference type="InterPro" id="IPR036116">
    <property type="entry name" value="FN3_sf"/>
</dbReference>
<feature type="signal peptide" evidence="11">
    <location>
        <begin position="1"/>
        <end position="25"/>
    </location>
</feature>
<feature type="region of interest" description="Disordered" evidence="9">
    <location>
        <begin position="487"/>
        <end position="548"/>
    </location>
</feature>
<feature type="region of interest" description="Disordered" evidence="9">
    <location>
        <begin position="331"/>
        <end position="356"/>
    </location>
</feature>
<evidence type="ECO:0000259" key="12">
    <source>
        <dbReference type="PROSITE" id="PS50853"/>
    </source>
</evidence>
<feature type="compositionally biased region" description="Polar residues" evidence="9">
    <location>
        <begin position="509"/>
        <end position="519"/>
    </location>
</feature>
<evidence type="ECO:0000256" key="9">
    <source>
        <dbReference type="SAM" id="MobiDB-lite"/>
    </source>
</evidence>
<feature type="domain" description="Fibronectin type-III" evidence="12">
    <location>
        <begin position="743"/>
        <end position="843"/>
    </location>
</feature>
<dbReference type="AlphaFoldDB" id="A0A8C7LV07"/>
<dbReference type="PROSITE" id="PS50853">
    <property type="entry name" value="FN3"/>
    <property type="match status" value="1"/>
</dbReference>
<keyword evidence="6" id="KW-0675">Receptor</keyword>
<feature type="compositionally biased region" description="Acidic residues" evidence="9">
    <location>
        <begin position="962"/>
        <end position="974"/>
    </location>
</feature>
<name>A0A8C7LV07_ONCMY</name>
<evidence type="ECO:0000256" key="5">
    <source>
        <dbReference type="ARBA" id="ARBA00023136"/>
    </source>
</evidence>
<evidence type="ECO:0000313" key="13">
    <source>
        <dbReference type="Ensembl" id="ENSOMYP00000004242.2"/>
    </source>
</evidence>
<evidence type="ECO:0000256" key="10">
    <source>
        <dbReference type="SAM" id="Phobius"/>
    </source>
</evidence>
<proteinExistence type="predicted"/>
<dbReference type="InterPro" id="IPR003961">
    <property type="entry name" value="FN3_dom"/>
</dbReference>
<comment type="subcellular location">
    <subcellularLocation>
        <location evidence="1">Membrane</location>
        <topology evidence="1">Single-pass type I membrane protein</topology>
    </subcellularLocation>
</comment>
<feature type="region of interest" description="Disordered" evidence="9">
    <location>
        <begin position="86"/>
        <end position="288"/>
    </location>
</feature>